<comment type="catalytic activity">
    <reaction evidence="18">
        <text>(6S)-5,6,7,8-tetrahydrofolyl-(gamma-L-Glu)(n) + L-glutamate + ATP = (6S)-5,6,7,8-tetrahydrofolyl-(gamma-L-Glu)(n+1) + ADP + phosphate + H(+)</text>
        <dbReference type="Rhea" id="RHEA:10580"/>
        <dbReference type="Rhea" id="RHEA-COMP:14738"/>
        <dbReference type="Rhea" id="RHEA-COMP:14740"/>
        <dbReference type="ChEBI" id="CHEBI:15378"/>
        <dbReference type="ChEBI" id="CHEBI:29985"/>
        <dbReference type="ChEBI" id="CHEBI:30616"/>
        <dbReference type="ChEBI" id="CHEBI:43474"/>
        <dbReference type="ChEBI" id="CHEBI:141005"/>
        <dbReference type="ChEBI" id="CHEBI:456216"/>
        <dbReference type="EC" id="6.3.2.17"/>
    </reaction>
</comment>
<comment type="similarity">
    <text evidence="5 22">Belongs to the folylpolyglutamate synthase family.</text>
</comment>
<evidence type="ECO:0000313" key="27">
    <source>
        <dbReference type="Proteomes" id="UP000007460"/>
    </source>
</evidence>
<dbReference type="EC" id="6.3.2.17" evidence="7"/>
<evidence type="ECO:0000259" key="24">
    <source>
        <dbReference type="Pfam" id="PF02875"/>
    </source>
</evidence>
<evidence type="ECO:0000256" key="21">
    <source>
        <dbReference type="ARBA" id="ARBA00049161"/>
    </source>
</evidence>
<dbReference type="GO" id="GO:0046872">
    <property type="term" value="F:metal ion binding"/>
    <property type="evidence" value="ECO:0007669"/>
    <property type="project" value="UniProtKB-KW"/>
</dbReference>
<dbReference type="PANTHER" id="PTHR11136">
    <property type="entry name" value="FOLYLPOLYGLUTAMATE SYNTHASE-RELATED"/>
    <property type="match status" value="1"/>
</dbReference>
<dbReference type="PROSITE" id="PS01012">
    <property type="entry name" value="FOLYLPOLYGLU_SYNT_2"/>
    <property type="match status" value="1"/>
</dbReference>
<dbReference type="AlphaFoldDB" id="D5BTA5"/>
<evidence type="ECO:0000256" key="1">
    <source>
        <dbReference type="ARBA" id="ARBA00001946"/>
    </source>
</evidence>
<evidence type="ECO:0000259" key="25">
    <source>
        <dbReference type="Pfam" id="PF08245"/>
    </source>
</evidence>
<dbReference type="Proteomes" id="UP000007460">
    <property type="component" value="Chromosome"/>
</dbReference>
<protein>
    <recommendedName>
        <fullName evidence="8">Dihydrofolate synthase/folylpolyglutamate synthase</fullName>
        <ecNumber evidence="6">6.3.2.12</ecNumber>
        <ecNumber evidence="7">6.3.2.17</ecNumber>
    </recommendedName>
    <alternativeName>
        <fullName evidence="17">Folylpoly-gamma-glutamate synthetase-dihydrofolate synthetase</fullName>
    </alternativeName>
    <alternativeName>
        <fullName evidence="15">Folylpolyglutamate synthetase</fullName>
    </alternativeName>
    <alternativeName>
        <fullName evidence="16">Tetrahydrofolylpolyglutamate synthase</fullName>
    </alternativeName>
</protein>
<evidence type="ECO:0000256" key="8">
    <source>
        <dbReference type="ARBA" id="ARBA00019357"/>
    </source>
</evidence>
<evidence type="ECO:0000256" key="22">
    <source>
        <dbReference type="PIRNR" id="PIRNR001563"/>
    </source>
</evidence>
<dbReference type="SUPFAM" id="SSF53244">
    <property type="entry name" value="MurD-like peptide ligases, peptide-binding domain"/>
    <property type="match status" value="1"/>
</dbReference>
<dbReference type="eggNOG" id="COG0285">
    <property type="taxonomic scope" value="Bacteria"/>
</dbReference>
<dbReference type="GO" id="GO:0005524">
    <property type="term" value="F:ATP binding"/>
    <property type="evidence" value="ECO:0007669"/>
    <property type="project" value="UniProtKB-KW"/>
</dbReference>
<evidence type="ECO:0000256" key="10">
    <source>
        <dbReference type="ARBA" id="ARBA00022723"/>
    </source>
</evidence>
<evidence type="ECO:0000256" key="19">
    <source>
        <dbReference type="ARBA" id="ARBA00047808"/>
    </source>
</evidence>
<dbReference type="InterPro" id="IPR001645">
    <property type="entry name" value="Folylpolyglutamate_synth"/>
</dbReference>
<dbReference type="Pfam" id="PF02875">
    <property type="entry name" value="Mur_ligase_C"/>
    <property type="match status" value="1"/>
</dbReference>
<evidence type="ECO:0000256" key="3">
    <source>
        <dbReference type="ARBA" id="ARBA00004799"/>
    </source>
</evidence>
<evidence type="ECO:0000256" key="13">
    <source>
        <dbReference type="ARBA" id="ARBA00022842"/>
    </source>
</evidence>
<dbReference type="NCBIfam" id="TIGR01499">
    <property type="entry name" value="folC"/>
    <property type="match status" value="1"/>
</dbReference>
<dbReference type="HOGENOM" id="CLU_015869_1_1_5"/>
<dbReference type="InterPro" id="IPR004101">
    <property type="entry name" value="Mur_ligase_C"/>
</dbReference>
<keyword evidence="10" id="KW-0479">Metal-binding</keyword>
<dbReference type="GO" id="GO:0005737">
    <property type="term" value="C:cytoplasm"/>
    <property type="evidence" value="ECO:0007669"/>
    <property type="project" value="TreeGrafter"/>
</dbReference>
<keyword evidence="14" id="KW-0289">Folate biosynthesis</keyword>
<dbReference type="InterPro" id="IPR036615">
    <property type="entry name" value="Mur_ligase_C_dom_sf"/>
</dbReference>
<evidence type="ECO:0000256" key="18">
    <source>
        <dbReference type="ARBA" id="ARBA00047493"/>
    </source>
</evidence>
<keyword evidence="13" id="KW-0460">Magnesium</keyword>
<keyword evidence="12 22" id="KW-0067">ATP-binding</keyword>
<dbReference type="EMBL" id="CP001751">
    <property type="protein sequence ID" value="ADE39502.1"/>
    <property type="molecule type" value="Genomic_DNA"/>
</dbReference>
<evidence type="ECO:0000256" key="14">
    <source>
        <dbReference type="ARBA" id="ARBA00022909"/>
    </source>
</evidence>
<dbReference type="RefSeq" id="WP_013046129.1">
    <property type="nucleotide sequence ID" value="NC_014010.1"/>
</dbReference>
<feature type="region of interest" description="Disordered" evidence="23">
    <location>
        <begin position="1"/>
        <end position="21"/>
    </location>
</feature>
<dbReference type="Gene3D" id="3.90.190.20">
    <property type="entry name" value="Mur ligase, C-terminal domain"/>
    <property type="match status" value="1"/>
</dbReference>
<comment type="catalytic activity">
    <reaction evidence="19">
        <text>10-formyltetrahydrofolyl-(gamma-L-Glu)(n) + L-glutamate + ATP = 10-formyltetrahydrofolyl-(gamma-L-Glu)(n+1) + ADP + phosphate + H(+)</text>
        <dbReference type="Rhea" id="RHEA:51904"/>
        <dbReference type="Rhea" id="RHEA-COMP:13088"/>
        <dbReference type="Rhea" id="RHEA-COMP:14300"/>
        <dbReference type="ChEBI" id="CHEBI:15378"/>
        <dbReference type="ChEBI" id="CHEBI:29985"/>
        <dbReference type="ChEBI" id="CHEBI:30616"/>
        <dbReference type="ChEBI" id="CHEBI:43474"/>
        <dbReference type="ChEBI" id="CHEBI:134413"/>
        <dbReference type="ChEBI" id="CHEBI:456216"/>
        <dbReference type="EC" id="6.3.2.17"/>
    </reaction>
</comment>
<dbReference type="InterPro" id="IPR018109">
    <property type="entry name" value="Folylpolyglutamate_synth_CS"/>
</dbReference>
<dbReference type="PANTHER" id="PTHR11136:SF0">
    <property type="entry name" value="DIHYDROFOLATE SYNTHETASE-RELATED"/>
    <property type="match status" value="1"/>
</dbReference>
<evidence type="ECO:0000256" key="2">
    <source>
        <dbReference type="ARBA" id="ARBA00002714"/>
    </source>
</evidence>
<comment type="function">
    <text evidence="2">Functions in two distinct reactions of the de novo folate biosynthetic pathway. Catalyzes the addition of a glutamate residue to dihydropteroate (7,8-dihydropteroate or H2Pte) to form dihydrofolate (7,8-dihydrofolate monoglutamate or H2Pte-Glu). Also catalyzes successive additions of L-glutamate to tetrahydrofolate or 10-formyltetrahydrofolate or 5,10-methylenetetrahydrofolate, leading to folylpolyglutamate derivatives.</text>
</comment>
<gene>
    <name evidence="26" type="ordered locus">SAR116_1259</name>
</gene>
<evidence type="ECO:0000256" key="6">
    <source>
        <dbReference type="ARBA" id="ARBA00013023"/>
    </source>
</evidence>
<keyword evidence="11 22" id="KW-0547">Nucleotide-binding</keyword>
<evidence type="ECO:0000256" key="4">
    <source>
        <dbReference type="ARBA" id="ARBA00005150"/>
    </source>
</evidence>
<dbReference type="Pfam" id="PF08245">
    <property type="entry name" value="Mur_ligase_M"/>
    <property type="match status" value="1"/>
</dbReference>
<dbReference type="OrthoDB" id="9809356at2"/>
<evidence type="ECO:0000256" key="12">
    <source>
        <dbReference type="ARBA" id="ARBA00022840"/>
    </source>
</evidence>
<evidence type="ECO:0000256" key="9">
    <source>
        <dbReference type="ARBA" id="ARBA00022598"/>
    </source>
</evidence>
<dbReference type="KEGG" id="apb:SAR116_1259"/>
<dbReference type="UniPathway" id="UPA00077">
    <property type="reaction ID" value="UER00157"/>
</dbReference>
<dbReference type="GO" id="GO:0004326">
    <property type="term" value="F:tetrahydrofolylpolyglutamate synthase activity"/>
    <property type="evidence" value="ECO:0007669"/>
    <property type="project" value="UniProtKB-EC"/>
</dbReference>
<dbReference type="GO" id="GO:0046654">
    <property type="term" value="P:tetrahydrofolate biosynthetic process"/>
    <property type="evidence" value="ECO:0007669"/>
    <property type="project" value="UniProtKB-UniPathway"/>
</dbReference>
<dbReference type="STRING" id="488538.SAR116_1259"/>
<comment type="cofactor">
    <cofactor evidence="1">
        <name>Mg(2+)</name>
        <dbReference type="ChEBI" id="CHEBI:18420"/>
    </cofactor>
</comment>
<evidence type="ECO:0000256" key="17">
    <source>
        <dbReference type="ARBA" id="ARBA00032510"/>
    </source>
</evidence>
<organism evidence="26 27">
    <name type="scientific">Puniceispirillum marinum (strain IMCC1322)</name>
    <dbReference type="NCBI Taxonomy" id="488538"/>
    <lineage>
        <taxon>Bacteria</taxon>
        <taxon>Pseudomonadati</taxon>
        <taxon>Pseudomonadota</taxon>
        <taxon>Alphaproteobacteria</taxon>
        <taxon>Candidatus Puniceispirillales</taxon>
        <taxon>Candidatus Puniceispirillaceae</taxon>
        <taxon>Candidatus Puniceispirillum</taxon>
    </lineage>
</organism>
<comment type="pathway">
    <text evidence="4">Cofactor biosynthesis; tetrahydrofolylpolyglutamate biosynthesis.</text>
</comment>
<evidence type="ECO:0000256" key="5">
    <source>
        <dbReference type="ARBA" id="ARBA00008276"/>
    </source>
</evidence>
<evidence type="ECO:0000256" key="7">
    <source>
        <dbReference type="ARBA" id="ARBA00013025"/>
    </source>
</evidence>
<dbReference type="Gene3D" id="3.40.1190.10">
    <property type="entry name" value="Mur-like, catalytic domain"/>
    <property type="match status" value="1"/>
</dbReference>
<accession>D5BTA5</accession>
<sequence length="455" mass="47795">MTDIDSVDLASSSTDGEDAHDAMRAQHALDRLAALHPKLIDLGLDRTFALLNRLGNPHHALPPTIHVSGTNGKGSVIAHMRAMAEGCGLRVHVYSSPHLCRFNERIRLAGTLISDGALADLLEEVENINGTDEVTFFEVTTAAAMLAFSQCEADLLLLETGLGGTLDSTNVLDRPLATIITPIARDHEHFLGNDVATIASQKAGIMRHNVPCFSAQQDNVVAQQLNAHAEEIGAKLFTASIDFNGYKAADGRIAITYSNTDLNDGAVTLPTPGLAGEHQVDNASLAATALIHALGTSRKLAPVKIVAGLGNAIWPGRIQKLDKGDLTTLMPDQSIWLDGAHNAHGAQALVAALPDLHDGQWTVICGALNTRDPAEFLAPISKIAGQVLTLTIPGQPASLTAGELAASATSIGLSASPARSIQDALTIADNNHPVIICGSLYLAGHILNENKTLPV</sequence>
<dbReference type="InterPro" id="IPR036565">
    <property type="entry name" value="Mur-like_cat_sf"/>
</dbReference>
<proteinExistence type="inferred from homology"/>
<dbReference type="SUPFAM" id="SSF53623">
    <property type="entry name" value="MurD-like peptide ligases, catalytic domain"/>
    <property type="match status" value="1"/>
</dbReference>
<dbReference type="FunFam" id="3.40.1190.10:FF:000011">
    <property type="entry name" value="Folylpolyglutamate synthase/dihydrofolate synthase"/>
    <property type="match status" value="1"/>
</dbReference>
<name>D5BTA5_PUNMI</name>
<evidence type="ECO:0000256" key="16">
    <source>
        <dbReference type="ARBA" id="ARBA00030592"/>
    </source>
</evidence>
<evidence type="ECO:0000256" key="11">
    <source>
        <dbReference type="ARBA" id="ARBA00022741"/>
    </source>
</evidence>
<dbReference type="InterPro" id="IPR013221">
    <property type="entry name" value="Mur_ligase_cen"/>
</dbReference>
<dbReference type="EC" id="6.3.2.12" evidence="6"/>
<keyword evidence="9 22" id="KW-0436">Ligase</keyword>
<dbReference type="GO" id="GO:0008841">
    <property type="term" value="F:dihydrofolate synthase activity"/>
    <property type="evidence" value="ECO:0007669"/>
    <property type="project" value="UniProtKB-EC"/>
</dbReference>
<evidence type="ECO:0000256" key="15">
    <source>
        <dbReference type="ARBA" id="ARBA00030048"/>
    </source>
</evidence>
<feature type="domain" description="Mur ligase C-terminal" evidence="24">
    <location>
        <begin position="335"/>
        <end position="439"/>
    </location>
</feature>
<evidence type="ECO:0000256" key="23">
    <source>
        <dbReference type="SAM" id="MobiDB-lite"/>
    </source>
</evidence>
<evidence type="ECO:0000313" key="26">
    <source>
        <dbReference type="EMBL" id="ADE39502.1"/>
    </source>
</evidence>
<keyword evidence="27" id="KW-1185">Reference proteome</keyword>
<reference evidence="26 27" key="1">
    <citation type="journal article" date="2010" name="J. Bacteriol.">
        <title>Complete genome sequence of "Candidatus Puniceispirillum marinum" IMCC1322, a representative of the SAR116 clade in the Alphaproteobacteria.</title>
        <authorList>
            <person name="Oh H.M."/>
            <person name="Kwon K.K."/>
            <person name="Kang I."/>
            <person name="Kang S.G."/>
            <person name="Lee J.H."/>
            <person name="Kim S.J."/>
            <person name="Cho J.C."/>
        </authorList>
    </citation>
    <scope>NUCLEOTIDE SEQUENCE [LARGE SCALE GENOMIC DNA]</scope>
    <source>
        <strain evidence="26 27">IMCC1322</strain>
    </source>
</reference>
<dbReference type="PIRSF" id="PIRSF001563">
    <property type="entry name" value="Folylpolyglu_synth"/>
    <property type="match status" value="1"/>
</dbReference>
<feature type="domain" description="Mur ligase central" evidence="25">
    <location>
        <begin position="67"/>
        <end position="289"/>
    </location>
</feature>
<evidence type="ECO:0000256" key="20">
    <source>
        <dbReference type="ARBA" id="ARBA00049035"/>
    </source>
</evidence>
<comment type="catalytic activity">
    <reaction evidence="20">
        <text>(6R)-5,10-methylenetetrahydrofolyl-(gamma-L-Glu)(n) + L-glutamate + ATP = (6R)-5,10-methylenetetrahydrofolyl-(gamma-L-Glu)(n+1) + ADP + phosphate + H(+)</text>
        <dbReference type="Rhea" id="RHEA:51912"/>
        <dbReference type="Rhea" id="RHEA-COMP:13257"/>
        <dbReference type="Rhea" id="RHEA-COMP:13258"/>
        <dbReference type="ChEBI" id="CHEBI:15378"/>
        <dbReference type="ChEBI" id="CHEBI:29985"/>
        <dbReference type="ChEBI" id="CHEBI:30616"/>
        <dbReference type="ChEBI" id="CHEBI:43474"/>
        <dbReference type="ChEBI" id="CHEBI:136572"/>
        <dbReference type="ChEBI" id="CHEBI:456216"/>
        <dbReference type="EC" id="6.3.2.17"/>
    </reaction>
</comment>
<comment type="pathway">
    <text evidence="3">Cofactor biosynthesis; tetrahydrofolate biosynthesis; 7,8-dihydrofolate from 2-amino-4-hydroxy-6-hydroxymethyl-7,8-dihydropteridine diphosphate and 4-aminobenzoate: step 2/2.</text>
</comment>
<comment type="catalytic activity">
    <reaction evidence="21">
        <text>7,8-dihydropteroate + L-glutamate + ATP = 7,8-dihydrofolate + ADP + phosphate + H(+)</text>
        <dbReference type="Rhea" id="RHEA:23584"/>
        <dbReference type="ChEBI" id="CHEBI:15378"/>
        <dbReference type="ChEBI" id="CHEBI:17839"/>
        <dbReference type="ChEBI" id="CHEBI:29985"/>
        <dbReference type="ChEBI" id="CHEBI:30616"/>
        <dbReference type="ChEBI" id="CHEBI:43474"/>
        <dbReference type="ChEBI" id="CHEBI:57451"/>
        <dbReference type="ChEBI" id="CHEBI:456216"/>
        <dbReference type="EC" id="6.3.2.12"/>
    </reaction>
</comment>
<dbReference type="GO" id="GO:0046656">
    <property type="term" value="P:folic acid biosynthetic process"/>
    <property type="evidence" value="ECO:0007669"/>
    <property type="project" value="UniProtKB-KW"/>
</dbReference>